<dbReference type="AlphaFoldDB" id="A0A9J6GN80"/>
<sequence length="305" mass="33393">MAEGTSGAADPFSSLLGDITEEQWEAYKALKKNDDSDSLDSSSEEDEAPPGATGGGTRLPRDLQGLMGEANLCFARGRHDDAVKMCMEVVRLAPRAPEPFQTLGMVYEAKGEPQRALQFALIGAYLSPQDAEEWSRLGQLSLEQGDLKQATACYVQAVRAEPSNAELRFELCSLYEQAGEKKRALACCTALVQQMGQGAPCLQLSRELVKVHHQRGNLSAARQVLLNAVLKFPAHVSSEDINMLLELQLTDKMYPAALMLLSGWDRHVVPPVQVLHSHCGVKLLPEGSQELSEEMLIDKLSAFER</sequence>
<dbReference type="PROSITE" id="PS50005">
    <property type="entry name" value="TPR"/>
    <property type="match status" value="1"/>
</dbReference>
<dbReference type="EMBL" id="JABSTR010000008">
    <property type="protein sequence ID" value="KAH9376329.1"/>
    <property type="molecule type" value="Genomic_DNA"/>
</dbReference>
<keyword evidence="4" id="KW-1185">Reference proteome</keyword>
<dbReference type="PANTHER" id="PTHR23082">
    <property type="entry name" value="TRANSCRIPTION INITIATION FACTOR IIIC TFIIIC , POLYPEPTIDE 3-RELATED"/>
    <property type="match status" value="1"/>
</dbReference>
<dbReference type="VEuPathDB" id="VectorBase:HLOH_059200"/>
<dbReference type="GO" id="GO:0006383">
    <property type="term" value="P:transcription by RNA polymerase III"/>
    <property type="evidence" value="ECO:0007669"/>
    <property type="project" value="InterPro"/>
</dbReference>
<evidence type="ECO:0000313" key="3">
    <source>
        <dbReference type="EMBL" id="KAH9376329.1"/>
    </source>
</evidence>
<name>A0A9J6GN80_HAELO</name>
<dbReference type="SMART" id="SM00028">
    <property type="entry name" value="TPR"/>
    <property type="match status" value="4"/>
</dbReference>
<dbReference type="PANTHER" id="PTHR23082:SF0">
    <property type="entry name" value="GENERAL TRANSCRIPTION FACTOR 3C POLYPEPTIDE 3"/>
    <property type="match status" value="1"/>
</dbReference>
<dbReference type="InterPro" id="IPR039340">
    <property type="entry name" value="Tfc4/TFIIIC-102/Sfc4"/>
</dbReference>
<dbReference type="SUPFAM" id="SSF48452">
    <property type="entry name" value="TPR-like"/>
    <property type="match status" value="1"/>
</dbReference>
<evidence type="ECO:0000256" key="2">
    <source>
        <dbReference type="SAM" id="MobiDB-lite"/>
    </source>
</evidence>
<gene>
    <name evidence="3" type="ORF">HPB48_009156</name>
</gene>
<feature type="region of interest" description="Disordered" evidence="2">
    <location>
        <begin position="30"/>
        <end position="61"/>
    </location>
</feature>
<dbReference type="Pfam" id="PF14559">
    <property type="entry name" value="TPR_19"/>
    <property type="match status" value="1"/>
</dbReference>
<protein>
    <submittedName>
        <fullName evidence="3">Uncharacterized protein</fullName>
    </submittedName>
</protein>
<dbReference type="OrthoDB" id="151490at2759"/>
<reference evidence="3 4" key="1">
    <citation type="journal article" date="2020" name="Cell">
        <title>Large-Scale Comparative Analyses of Tick Genomes Elucidate Their Genetic Diversity and Vector Capacities.</title>
        <authorList>
            <consortium name="Tick Genome and Microbiome Consortium (TIGMIC)"/>
            <person name="Jia N."/>
            <person name="Wang J."/>
            <person name="Shi W."/>
            <person name="Du L."/>
            <person name="Sun Y."/>
            <person name="Zhan W."/>
            <person name="Jiang J.F."/>
            <person name="Wang Q."/>
            <person name="Zhang B."/>
            <person name="Ji P."/>
            <person name="Bell-Sakyi L."/>
            <person name="Cui X.M."/>
            <person name="Yuan T.T."/>
            <person name="Jiang B.G."/>
            <person name="Yang W.F."/>
            <person name="Lam T.T."/>
            <person name="Chang Q.C."/>
            <person name="Ding S.J."/>
            <person name="Wang X.J."/>
            <person name="Zhu J.G."/>
            <person name="Ruan X.D."/>
            <person name="Zhao L."/>
            <person name="Wei J.T."/>
            <person name="Ye R.Z."/>
            <person name="Que T.C."/>
            <person name="Du C.H."/>
            <person name="Zhou Y.H."/>
            <person name="Cheng J.X."/>
            <person name="Dai P.F."/>
            <person name="Guo W.B."/>
            <person name="Han X.H."/>
            <person name="Huang E.J."/>
            <person name="Li L.F."/>
            <person name="Wei W."/>
            <person name="Gao Y.C."/>
            <person name="Liu J.Z."/>
            <person name="Shao H.Z."/>
            <person name="Wang X."/>
            <person name="Wang C.C."/>
            <person name="Yang T.C."/>
            <person name="Huo Q.B."/>
            <person name="Li W."/>
            <person name="Chen H.Y."/>
            <person name="Chen S.E."/>
            <person name="Zhou L.G."/>
            <person name="Ni X.B."/>
            <person name="Tian J.H."/>
            <person name="Sheng Y."/>
            <person name="Liu T."/>
            <person name="Pan Y.S."/>
            <person name="Xia L.Y."/>
            <person name="Li J."/>
            <person name="Zhao F."/>
            <person name="Cao W.C."/>
        </authorList>
    </citation>
    <scope>NUCLEOTIDE SEQUENCE [LARGE SCALE GENOMIC DNA]</scope>
    <source>
        <strain evidence="3">HaeL-2018</strain>
    </source>
</reference>
<feature type="repeat" description="TPR" evidence="1">
    <location>
        <begin position="131"/>
        <end position="164"/>
    </location>
</feature>
<dbReference type="InterPro" id="IPR019734">
    <property type="entry name" value="TPR_rpt"/>
</dbReference>
<organism evidence="3 4">
    <name type="scientific">Haemaphysalis longicornis</name>
    <name type="common">Bush tick</name>
    <dbReference type="NCBI Taxonomy" id="44386"/>
    <lineage>
        <taxon>Eukaryota</taxon>
        <taxon>Metazoa</taxon>
        <taxon>Ecdysozoa</taxon>
        <taxon>Arthropoda</taxon>
        <taxon>Chelicerata</taxon>
        <taxon>Arachnida</taxon>
        <taxon>Acari</taxon>
        <taxon>Parasitiformes</taxon>
        <taxon>Ixodida</taxon>
        <taxon>Ixodoidea</taxon>
        <taxon>Ixodidae</taxon>
        <taxon>Haemaphysalinae</taxon>
        <taxon>Haemaphysalis</taxon>
    </lineage>
</organism>
<proteinExistence type="predicted"/>
<feature type="compositionally biased region" description="Acidic residues" evidence="2">
    <location>
        <begin position="36"/>
        <end position="48"/>
    </location>
</feature>
<evidence type="ECO:0000256" key="1">
    <source>
        <dbReference type="PROSITE-ProRule" id="PRU00339"/>
    </source>
</evidence>
<dbReference type="Proteomes" id="UP000821853">
    <property type="component" value="Unassembled WGS sequence"/>
</dbReference>
<keyword evidence="1" id="KW-0802">TPR repeat</keyword>
<dbReference type="Gene3D" id="1.25.40.10">
    <property type="entry name" value="Tetratricopeptide repeat domain"/>
    <property type="match status" value="1"/>
</dbReference>
<accession>A0A9J6GN80</accession>
<comment type="caution">
    <text evidence="3">The sequence shown here is derived from an EMBL/GenBank/DDBJ whole genome shotgun (WGS) entry which is preliminary data.</text>
</comment>
<dbReference type="GO" id="GO:0000127">
    <property type="term" value="C:transcription factor TFIIIC complex"/>
    <property type="evidence" value="ECO:0007669"/>
    <property type="project" value="TreeGrafter"/>
</dbReference>
<evidence type="ECO:0000313" key="4">
    <source>
        <dbReference type="Proteomes" id="UP000821853"/>
    </source>
</evidence>
<dbReference type="InterPro" id="IPR011990">
    <property type="entry name" value="TPR-like_helical_dom_sf"/>
</dbReference>